<evidence type="ECO:0000259" key="2">
    <source>
        <dbReference type="Pfam" id="PF07510"/>
    </source>
</evidence>
<name>A0A8G2CHE9_ACIRU</name>
<dbReference type="PANTHER" id="PTHR35149">
    <property type="entry name" value="SLL5132 PROTEIN"/>
    <property type="match status" value="1"/>
</dbReference>
<dbReference type="InterPro" id="IPR004919">
    <property type="entry name" value="GmrSD_N"/>
</dbReference>
<dbReference type="RefSeq" id="WP_029313857.1">
    <property type="nucleotide sequence ID" value="NZ_FTNE01000001.1"/>
</dbReference>
<dbReference type="PANTHER" id="PTHR35149:SF1">
    <property type="entry name" value="DUF5655 DOMAIN-CONTAINING PROTEIN"/>
    <property type="match status" value="1"/>
</dbReference>
<gene>
    <name evidence="3" type="ORF">SAMN05421828_10148</name>
</gene>
<protein>
    <recommendedName>
        <fullName evidence="5">DUF262 domain-containing protein</fullName>
    </recommendedName>
</protein>
<evidence type="ECO:0000313" key="3">
    <source>
        <dbReference type="EMBL" id="SIQ04021.1"/>
    </source>
</evidence>
<feature type="domain" description="GmrSD restriction endonucleases C-terminal" evidence="2">
    <location>
        <begin position="462"/>
        <end position="626"/>
    </location>
</feature>
<evidence type="ECO:0000313" key="4">
    <source>
        <dbReference type="Proteomes" id="UP000186308"/>
    </source>
</evidence>
<evidence type="ECO:0008006" key="5">
    <source>
        <dbReference type="Google" id="ProtNLM"/>
    </source>
</evidence>
<dbReference type="OrthoDB" id="9798761at2"/>
<dbReference type="Proteomes" id="UP000186308">
    <property type="component" value="Unassembled WGS sequence"/>
</dbReference>
<keyword evidence="4" id="KW-1185">Reference proteome</keyword>
<sequence>MKAKPECVRDIFSSNCQYIIPIFQRHYVWDREVQWEPLWDDMVSQLRVRLDGRVPKPHYCGAIVIDERKKDSVSESTRFSVIDGQQRLTTFQIILSALRDVCFRQETSELTAKIGKLIFNSQESGAFSDPADQVKVRPTKYDRGSFFDVLMTADREKVRSKYYATFKPKTSGKNALKEFDLPRTVQAYLFFYDMVSRLVQSPGDILGIDTYSTEEILIHLVETFLADFQTVVILLDSSDDAQVIFESLNYRGAPLLASDLIRNYAFMRAEQNRENVDEIYAQDWSHFEERFWTLEDRQGRLKKPRMEFFFTNFLAAATGTEINQSRIFQEYLDWINFRKHDLKVREELKFIYKHSKVYRQLVEPVGDDDLPNFARFLSAFDFTIAFPLVMAIFAETEIEPEEKADILLTLESYIVRRSICDRTTKGYNKVFIQAIRDMRSKGINQKVLRDFFTGLNGDSVDWPTDEQFQAAFMRKPLYKILTGQRLVYILSRLEHAERHKYSEIIKIDSQLTSEHVLPQSWCGTWPLTGGHQVNPEQLEQAIKKDRLQLPLNGLEKAIVERERLVNTIGNLTLIVGRLNSSIGANIFDLKRAAILQHSSLRLNRYFQSVDDWDEEAITRRSELLFRDALTIWRGPKGRSLEARDELLSV</sequence>
<dbReference type="AlphaFoldDB" id="A0A8G2CHE9"/>
<comment type="caution">
    <text evidence="3">The sequence shown here is derived from an EMBL/GenBank/DDBJ whole genome shotgun (WGS) entry which is preliminary data.</text>
</comment>
<dbReference type="Pfam" id="PF03235">
    <property type="entry name" value="GmrSD_N"/>
    <property type="match status" value="1"/>
</dbReference>
<accession>A0A8G2CHE9</accession>
<organism evidence="3 4">
    <name type="scientific">Acidiphilium rubrum</name>
    <dbReference type="NCBI Taxonomy" id="526"/>
    <lineage>
        <taxon>Bacteria</taxon>
        <taxon>Pseudomonadati</taxon>
        <taxon>Pseudomonadota</taxon>
        <taxon>Alphaproteobacteria</taxon>
        <taxon>Acetobacterales</taxon>
        <taxon>Acidocellaceae</taxon>
        <taxon>Acidiphilium</taxon>
    </lineage>
</organism>
<reference evidence="3 4" key="1">
    <citation type="submission" date="2017-01" db="EMBL/GenBank/DDBJ databases">
        <authorList>
            <person name="Varghese N."/>
            <person name="Submissions S."/>
        </authorList>
    </citation>
    <scope>NUCLEOTIDE SEQUENCE [LARGE SCALE GENOMIC DNA]</scope>
    <source>
        <strain evidence="3 4">ATCC 35905</strain>
    </source>
</reference>
<dbReference type="EMBL" id="FTNE01000001">
    <property type="protein sequence ID" value="SIQ04021.1"/>
    <property type="molecule type" value="Genomic_DNA"/>
</dbReference>
<dbReference type="Pfam" id="PF07510">
    <property type="entry name" value="GmrSD_C"/>
    <property type="match status" value="1"/>
</dbReference>
<dbReference type="InterPro" id="IPR011089">
    <property type="entry name" value="GmrSD_C"/>
</dbReference>
<proteinExistence type="predicted"/>
<feature type="domain" description="GmrSD restriction endonucleases N-terminal" evidence="1">
    <location>
        <begin position="8"/>
        <end position="266"/>
    </location>
</feature>
<evidence type="ECO:0000259" key="1">
    <source>
        <dbReference type="Pfam" id="PF03235"/>
    </source>
</evidence>